<protein>
    <recommendedName>
        <fullName evidence="9">O-methyltransferase domain-containing protein</fullName>
    </recommendedName>
</protein>
<keyword evidence="1" id="KW-0489">Methyltransferase</keyword>
<dbReference type="PANTHER" id="PTHR43712:SF5">
    <property type="entry name" value="O-METHYLTRANSFERASE ASQN-RELATED"/>
    <property type="match status" value="1"/>
</dbReference>
<dbReference type="Gene3D" id="1.10.10.10">
    <property type="entry name" value="Winged helix-like DNA-binding domain superfamily/Winged helix DNA-binding domain"/>
    <property type="match status" value="1"/>
</dbReference>
<feature type="domain" description="O-methyltransferase dimerisation" evidence="6">
    <location>
        <begin position="93"/>
        <end position="166"/>
    </location>
</feature>
<dbReference type="AlphaFoldDB" id="A0AAD4CLY0"/>
<dbReference type="GO" id="GO:0032259">
    <property type="term" value="P:methylation"/>
    <property type="evidence" value="ECO:0007669"/>
    <property type="project" value="UniProtKB-KW"/>
</dbReference>
<keyword evidence="3" id="KW-0949">S-adenosyl-L-methionine</keyword>
<evidence type="ECO:0000259" key="5">
    <source>
        <dbReference type="Pfam" id="PF00891"/>
    </source>
</evidence>
<dbReference type="Pfam" id="PF00891">
    <property type="entry name" value="Methyltransf_2"/>
    <property type="match status" value="1"/>
</dbReference>
<gene>
    <name evidence="7" type="ORF">FE257_008276</name>
</gene>
<reference evidence="7" key="2">
    <citation type="submission" date="2020-02" db="EMBL/GenBank/DDBJ databases">
        <authorList>
            <person name="Gilchrist C.L.M."/>
            <person name="Chooi Y.-H."/>
        </authorList>
    </citation>
    <scope>NUCLEOTIDE SEQUENCE</scope>
    <source>
        <strain evidence="7">MST-FP2251</strain>
    </source>
</reference>
<dbReference type="Gene3D" id="3.40.50.150">
    <property type="entry name" value="Vaccinia Virus protein VP39"/>
    <property type="match status" value="1"/>
</dbReference>
<dbReference type="GO" id="GO:0044550">
    <property type="term" value="P:secondary metabolite biosynthetic process"/>
    <property type="evidence" value="ECO:0007669"/>
    <property type="project" value="UniProtKB-ARBA"/>
</dbReference>
<evidence type="ECO:0000256" key="1">
    <source>
        <dbReference type="ARBA" id="ARBA00022603"/>
    </source>
</evidence>
<proteinExistence type="inferred from homology"/>
<evidence type="ECO:0000313" key="7">
    <source>
        <dbReference type="EMBL" id="KAF9888906.1"/>
    </source>
</evidence>
<keyword evidence="2" id="KW-0808">Transferase</keyword>
<reference evidence="7" key="1">
    <citation type="journal article" date="2019" name="Beilstein J. Org. Chem.">
        <title>Nanangenines: drimane sesquiterpenoids as the dominant metabolite cohort of a novel Australian fungus, Aspergillus nanangensis.</title>
        <authorList>
            <person name="Lacey H.J."/>
            <person name="Gilchrist C.L.M."/>
            <person name="Crombie A."/>
            <person name="Kalaitzis J.A."/>
            <person name="Vuong D."/>
            <person name="Rutledge P.J."/>
            <person name="Turner P."/>
            <person name="Pitt J.I."/>
            <person name="Lacey E."/>
            <person name="Chooi Y.H."/>
            <person name="Piggott A.M."/>
        </authorList>
    </citation>
    <scope>NUCLEOTIDE SEQUENCE</scope>
    <source>
        <strain evidence="7">MST-FP2251</strain>
    </source>
</reference>
<dbReference type="InterPro" id="IPR012967">
    <property type="entry name" value="COMT_dimerisation"/>
</dbReference>
<evidence type="ECO:0000256" key="4">
    <source>
        <dbReference type="ARBA" id="ARBA00038277"/>
    </source>
</evidence>
<name>A0AAD4CLY0_ASPNN</name>
<dbReference type="SUPFAM" id="SSF46785">
    <property type="entry name" value="Winged helix' DNA-binding domain"/>
    <property type="match status" value="1"/>
</dbReference>
<dbReference type="GO" id="GO:0008171">
    <property type="term" value="F:O-methyltransferase activity"/>
    <property type="evidence" value="ECO:0007669"/>
    <property type="project" value="InterPro"/>
</dbReference>
<evidence type="ECO:0008006" key="9">
    <source>
        <dbReference type="Google" id="ProtNLM"/>
    </source>
</evidence>
<comment type="caution">
    <text evidence="7">The sequence shown here is derived from an EMBL/GenBank/DDBJ whole genome shotgun (WGS) entry which is preliminary data.</text>
</comment>
<dbReference type="Proteomes" id="UP001194746">
    <property type="component" value="Unassembled WGS sequence"/>
</dbReference>
<comment type="similarity">
    <text evidence="4">Belongs to the class I-like SAM-binding methyltransferase superfamily. Cation-independent O-methyltransferase family.</text>
</comment>
<dbReference type="InterPro" id="IPR036388">
    <property type="entry name" value="WH-like_DNA-bd_sf"/>
</dbReference>
<evidence type="ECO:0000259" key="6">
    <source>
        <dbReference type="Pfam" id="PF08100"/>
    </source>
</evidence>
<dbReference type="InterPro" id="IPR001077">
    <property type="entry name" value="COMT_C"/>
</dbReference>
<feature type="domain" description="O-methyltransferase C-terminal" evidence="5">
    <location>
        <begin position="209"/>
        <end position="400"/>
    </location>
</feature>
<dbReference type="PROSITE" id="PS51683">
    <property type="entry name" value="SAM_OMT_II"/>
    <property type="match status" value="1"/>
</dbReference>
<accession>A0AAD4CLY0</accession>
<dbReference type="InterPro" id="IPR016461">
    <property type="entry name" value="COMT-like"/>
</dbReference>
<dbReference type="Pfam" id="PF08100">
    <property type="entry name" value="Dimerisation"/>
    <property type="match status" value="1"/>
</dbReference>
<dbReference type="EMBL" id="VCAU01000042">
    <property type="protein sequence ID" value="KAF9888906.1"/>
    <property type="molecule type" value="Genomic_DNA"/>
</dbReference>
<dbReference type="GO" id="GO:0046983">
    <property type="term" value="F:protein dimerization activity"/>
    <property type="evidence" value="ECO:0007669"/>
    <property type="project" value="InterPro"/>
</dbReference>
<dbReference type="PANTHER" id="PTHR43712">
    <property type="entry name" value="PUTATIVE (AFU_ORTHOLOGUE AFUA_4G14580)-RELATED"/>
    <property type="match status" value="1"/>
</dbReference>
<keyword evidence="8" id="KW-1185">Reference proteome</keyword>
<dbReference type="SUPFAM" id="SSF53335">
    <property type="entry name" value="S-adenosyl-L-methionine-dependent methyltransferases"/>
    <property type="match status" value="1"/>
</dbReference>
<sequence>MGSVGDAISLLAKGEENDFQALGVQLLQAMTTYTQALKDENLPPPSLRVSPLPDARVKSSQGKAAKQAIIEISQLICAATMDPELNLLISSLQFHFCSCLKVAIDLRVHNFIPLDGAVALSQLAKLVGAEEALLVRIMRVLVNKHVFRQPQPGYYAHTRMSSVLLKPNTHDLLCHRLEEVFRSASREADSLAAGGYREPKRGLNYGFNLAFDTDKNFWNYISEDDPSRGQRFGRAMHAVNINSTDTVPRLYPFDSLVVDGGLIVDVGGGEGQVAKGILNYYPNSGLRCIVQDGLVKKSTAAGPAVEMQPHDFFDPQPVKGAAAYFFRHIFHDWPDNACVTILRQTAKAMDKHKSRILICDQVMQDDSPTEASILYDIDMMSLFGGKERTLGEWKRLVASADAGLDITNVAYNPECEAAILELRLQ</sequence>
<evidence type="ECO:0000256" key="3">
    <source>
        <dbReference type="ARBA" id="ARBA00022691"/>
    </source>
</evidence>
<organism evidence="7 8">
    <name type="scientific">Aspergillus nanangensis</name>
    <dbReference type="NCBI Taxonomy" id="2582783"/>
    <lineage>
        <taxon>Eukaryota</taxon>
        <taxon>Fungi</taxon>
        <taxon>Dikarya</taxon>
        <taxon>Ascomycota</taxon>
        <taxon>Pezizomycotina</taxon>
        <taxon>Eurotiomycetes</taxon>
        <taxon>Eurotiomycetidae</taxon>
        <taxon>Eurotiales</taxon>
        <taxon>Aspergillaceae</taxon>
        <taxon>Aspergillus</taxon>
        <taxon>Aspergillus subgen. Circumdati</taxon>
    </lineage>
</organism>
<evidence type="ECO:0000313" key="8">
    <source>
        <dbReference type="Proteomes" id="UP001194746"/>
    </source>
</evidence>
<evidence type="ECO:0000256" key="2">
    <source>
        <dbReference type="ARBA" id="ARBA00022679"/>
    </source>
</evidence>
<dbReference type="InterPro" id="IPR036390">
    <property type="entry name" value="WH_DNA-bd_sf"/>
</dbReference>
<dbReference type="InterPro" id="IPR029063">
    <property type="entry name" value="SAM-dependent_MTases_sf"/>
</dbReference>